<dbReference type="SUPFAM" id="SSF53271">
    <property type="entry name" value="PRTase-like"/>
    <property type="match status" value="1"/>
</dbReference>
<gene>
    <name evidence="3" type="ORF">PRZ01_03025</name>
</gene>
<comment type="caution">
    <text evidence="3">The sequence shown here is derived from an EMBL/GenBank/DDBJ whole genome shotgun (WGS) entry which is preliminary data.</text>
</comment>
<dbReference type="InterPro" id="IPR000836">
    <property type="entry name" value="PRTase_dom"/>
</dbReference>
<evidence type="ECO:0000256" key="1">
    <source>
        <dbReference type="ARBA" id="ARBA00008007"/>
    </source>
</evidence>
<dbReference type="Proteomes" id="UP001219862">
    <property type="component" value="Unassembled WGS sequence"/>
</dbReference>
<dbReference type="CDD" id="cd06223">
    <property type="entry name" value="PRTases_typeI"/>
    <property type="match status" value="1"/>
</dbReference>
<reference evidence="3 4" key="1">
    <citation type="submission" date="2022-10" db="EMBL/GenBank/DDBJ databases">
        <title>paucibacter sp. hw8 Genome sequencing.</title>
        <authorList>
            <person name="Park S."/>
        </authorList>
    </citation>
    <scope>NUCLEOTIDE SEQUENCE [LARGE SCALE GENOMIC DNA]</scope>
    <source>
        <strain evidence="4">hw8</strain>
    </source>
</reference>
<evidence type="ECO:0000313" key="3">
    <source>
        <dbReference type="EMBL" id="MDC8784164.1"/>
    </source>
</evidence>
<dbReference type="Pfam" id="PF00156">
    <property type="entry name" value="Pribosyltran"/>
    <property type="match status" value="1"/>
</dbReference>
<keyword evidence="4" id="KW-1185">Reference proteome</keyword>
<dbReference type="EMBL" id="JAQQXS010000002">
    <property type="protein sequence ID" value="MDC8784164.1"/>
    <property type="molecule type" value="Genomic_DNA"/>
</dbReference>
<evidence type="ECO:0000259" key="2">
    <source>
        <dbReference type="Pfam" id="PF00156"/>
    </source>
</evidence>
<name>A0ABT5KMR1_9BURK</name>
<dbReference type="InterPro" id="IPR051910">
    <property type="entry name" value="ComF/GntX_DNA_util-trans"/>
</dbReference>
<comment type="similarity">
    <text evidence="1">Belongs to the ComF/GntX family.</text>
</comment>
<dbReference type="PANTHER" id="PTHR47505:SF1">
    <property type="entry name" value="DNA UTILIZATION PROTEIN YHGH"/>
    <property type="match status" value="1"/>
</dbReference>
<accession>A0ABT5KMR1</accession>
<dbReference type="PANTHER" id="PTHR47505">
    <property type="entry name" value="DNA UTILIZATION PROTEIN YHGH"/>
    <property type="match status" value="1"/>
</dbReference>
<organism evidence="3 4">
    <name type="scientific">Roseateles koreensis</name>
    <dbReference type="NCBI Taxonomy" id="2987526"/>
    <lineage>
        <taxon>Bacteria</taxon>
        <taxon>Pseudomonadati</taxon>
        <taxon>Pseudomonadota</taxon>
        <taxon>Betaproteobacteria</taxon>
        <taxon>Burkholderiales</taxon>
        <taxon>Sphaerotilaceae</taxon>
        <taxon>Roseateles</taxon>
    </lineage>
</organism>
<dbReference type="Gene3D" id="3.40.50.2020">
    <property type="match status" value="1"/>
</dbReference>
<dbReference type="InterPro" id="IPR029057">
    <property type="entry name" value="PRTase-like"/>
</dbReference>
<feature type="domain" description="Phosphoribosyltransferase" evidence="2">
    <location>
        <begin position="149"/>
        <end position="247"/>
    </location>
</feature>
<proteinExistence type="inferred from homology"/>
<protein>
    <submittedName>
        <fullName evidence="3">ComF family protein</fullName>
    </submittedName>
</protein>
<evidence type="ECO:0000313" key="4">
    <source>
        <dbReference type="Proteomes" id="UP001219862"/>
    </source>
</evidence>
<sequence>MHAALHSLHKPAPSQRLLRVSPGQCAVCRSWATQAVCTGCLNRYASSTQRCWTCGLRIPGDRAAQPEPRCGQCLHTPPPLDRCIAALDYAFPWDGLLQRYKFNQALELRRALSDRLAEALAVARPEIPDLLLPVPLAPERLRERGYNQSLELAAALARQYPLQCEPSLLLRVRHGSPQAQLEVKARAAHVRHAFALEPARAASLRGRSVAVLDDVMTSGETLFEIARVLRQAGASHIQAWVLARTPQPGTDQP</sequence>